<keyword evidence="1" id="KW-1133">Transmembrane helix</keyword>
<keyword evidence="3" id="KW-1185">Reference proteome</keyword>
<dbReference type="AlphaFoldDB" id="A0A5C3M1L1"/>
<keyword evidence="1" id="KW-0472">Membrane</keyword>
<proteinExistence type="predicted"/>
<organism evidence="2 3">
    <name type="scientific">Crucibulum laeve</name>
    <dbReference type="NCBI Taxonomy" id="68775"/>
    <lineage>
        <taxon>Eukaryota</taxon>
        <taxon>Fungi</taxon>
        <taxon>Dikarya</taxon>
        <taxon>Basidiomycota</taxon>
        <taxon>Agaricomycotina</taxon>
        <taxon>Agaricomycetes</taxon>
        <taxon>Agaricomycetidae</taxon>
        <taxon>Agaricales</taxon>
        <taxon>Agaricineae</taxon>
        <taxon>Nidulariaceae</taxon>
        <taxon>Crucibulum</taxon>
    </lineage>
</organism>
<sequence>MWWYDYATILPLYMECVNCVVMWILCMSEGSFLFRPLIEEPLHKLSSLVGPSSTLRTKVVLFWLLSFAWFTLIWCVAINRQTRS</sequence>
<evidence type="ECO:0000313" key="3">
    <source>
        <dbReference type="Proteomes" id="UP000308652"/>
    </source>
</evidence>
<evidence type="ECO:0000313" key="2">
    <source>
        <dbReference type="EMBL" id="TFK39309.1"/>
    </source>
</evidence>
<dbReference type="EMBL" id="ML213600">
    <property type="protein sequence ID" value="TFK39309.1"/>
    <property type="molecule type" value="Genomic_DNA"/>
</dbReference>
<name>A0A5C3M1L1_9AGAR</name>
<evidence type="ECO:0000256" key="1">
    <source>
        <dbReference type="SAM" id="Phobius"/>
    </source>
</evidence>
<keyword evidence="1" id="KW-0812">Transmembrane</keyword>
<accession>A0A5C3M1L1</accession>
<feature type="transmembrane region" description="Helical" evidence="1">
    <location>
        <begin position="59"/>
        <end position="79"/>
    </location>
</feature>
<protein>
    <submittedName>
        <fullName evidence="2">Uncharacterized protein</fullName>
    </submittedName>
</protein>
<dbReference type="Proteomes" id="UP000308652">
    <property type="component" value="Unassembled WGS sequence"/>
</dbReference>
<reference evidence="2 3" key="1">
    <citation type="journal article" date="2019" name="Nat. Ecol. Evol.">
        <title>Megaphylogeny resolves global patterns of mushroom evolution.</title>
        <authorList>
            <person name="Varga T."/>
            <person name="Krizsan K."/>
            <person name="Foldi C."/>
            <person name="Dima B."/>
            <person name="Sanchez-Garcia M."/>
            <person name="Sanchez-Ramirez S."/>
            <person name="Szollosi G.J."/>
            <person name="Szarkandi J.G."/>
            <person name="Papp V."/>
            <person name="Albert L."/>
            <person name="Andreopoulos W."/>
            <person name="Angelini C."/>
            <person name="Antonin V."/>
            <person name="Barry K.W."/>
            <person name="Bougher N.L."/>
            <person name="Buchanan P."/>
            <person name="Buyck B."/>
            <person name="Bense V."/>
            <person name="Catcheside P."/>
            <person name="Chovatia M."/>
            <person name="Cooper J."/>
            <person name="Damon W."/>
            <person name="Desjardin D."/>
            <person name="Finy P."/>
            <person name="Geml J."/>
            <person name="Haridas S."/>
            <person name="Hughes K."/>
            <person name="Justo A."/>
            <person name="Karasinski D."/>
            <person name="Kautmanova I."/>
            <person name="Kiss B."/>
            <person name="Kocsube S."/>
            <person name="Kotiranta H."/>
            <person name="LaButti K.M."/>
            <person name="Lechner B.E."/>
            <person name="Liimatainen K."/>
            <person name="Lipzen A."/>
            <person name="Lukacs Z."/>
            <person name="Mihaltcheva S."/>
            <person name="Morgado L.N."/>
            <person name="Niskanen T."/>
            <person name="Noordeloos M.E."/>
            <person name="Ohm R.A."/>
            <person name="Ortiz-Santana B."/>
            <person name="Ovrebo C."/>
            <person name="Racz N."/>
            <person name="Riley R."/>
            <person name="Savchenko A."/>
            <person name="Shiryaev A."/>
            <person name="Soop K."/>
            <person name="Spirin V."/>
            <person name="Szebenyi C."/>
            <person name="Tomsovsky M."/>
            <person name="Tulloss R.E."/>
            <person name="Uehling J."/>
            <person name="Grigoriev I.V."/>
            <person name="Vagvolgyi C."/>
            <person name="Papp T."/>
            <person name="Martin F.M."/>
            <person name="Miettinen O."/>
            <person name="Hibbett D.S."/>
            <person name="Nagy L.G."/>
        </authorList>
    </citation>
    <scope>NUCLEOTIDE SEQUENCE [LARGE SCALE GENOMIC DNA]</scope>
    <source>
        <strain evidence="2 3">CBS 166.37</strain>
    </source>
</reference>
<gene>
    <name evidence="2" type="ORF">BDQ12DRAFT_76676</name>
</gene>